<sequence>MEGRTGDPSERTRRRRPTVTGGPRSVPRPGTRRAVRLGGVRHGGRRPGGRPSCGTRGPDRRVVRGRTPCSPSRSLRSTRRRDCSRRGGCRRRCPRGCRGVRVPPEAGRLEDGAVGVVPVPGVQDADGRREQFDAARAEDPSTYASKVGVNGVVTNGAVRDLDGIRDLGSPVFARALTPRGPSGTEEIDRNVPVTVGGAPIEPGDVVVADESGVVVIERDAVEDVTATAETERNVESLIHEGLSLERALEEAGMA</sequence>
<dbReference type="CDD" id="cd16841">
    <property type="entry name" value="RraA_family"/>
    <property type="match status" value="1"/>
</dbReference>
<gene>
    <name evidence="2" type="ORF">EI982_06000</name>
</gene>
<reference evidence="2 3" key="1">
    <citation type="submission" date="2018-12" db="EMBL/GenBank/DDBJ databases">
        <title>Complete genome sequence of Haloplanus rallus MBLA0036.</title>
        <authorList>
            <person name="Nam Y.-d."/>
            <person name="Kang J."/>
            <person name="Chung W.-H."/>
            <person name="Park Y.S."/>
        </authorList>
    </citation>
    <scope>NUCLEOTIDE SEQUENCE [LARGE SCALE GENOMIC DNA]</scope>
    <source>
        <strain evidence="2 3">MBLA0036</strain>
    </source>
</reference>
<feature type="compositionally biased region" description="Basic and acidic residues" evidence="1">
    <location>
        <begin position="1"/>
        <end position="11"/>
    </location>
</feature>
<evidence type="ECO:0008006" key="4">
    <source>
        <dbReference type="Google" id="ProtNLM"/>
    </source>
</evidence>
<feature type="region of interest" description="Disordered" evidence="1">
    <location>
        <begin position="1"/>
        <end position="88"/>
    </location>
</feature>
<dbReference type="Proteomes" id="UP000428325">
    <property type="component" value="Chromosome"/>
</dbReference>
<dbReference type="KEGG" id="hra:EI982_06000"/>
<proteinExistence type="predicted"/>
<protein>
    <recommendedName>
        <fullName evidence="4">RraA family protein</fullName>
    </recommendedName>
</protein>
<dbReference type="EMBL" id="CP034345">
    <property type="protein sequence ID" value="QGX96610.1"/>
    <property type="molecule type" value="Genomic_DNA"/>
</dbReference>
<evidence type="ECO:0000256" key="1">
    <source>
        <dbReference type="SAM" id="MobiDB-lite"/>
    </source>
</evidence>
<dbReference type="PANTHER" id="PTHR33254:SF4">
    <property type="entry name" value="4-HYDROXY-4-METHYL-2-OXOGLUTARATE ALDOLASE 3-RELATED"/>
    <property type="match status" value="1"/>
</dbReference>
<dbReference type="AlphaFoldDB" id="A0A6B9FGI9"/>
<evidence type="ECO:0000313" key="2">
    <source>
        <dbReference type="EMBL" id="QGX96610.1"/>
    </source>
</evidence>
<organism evidence="2 3">
    <name type="scientific">Haloplanus rallus</name>
    <dbReference type="NCBI Taxonomy" id="1816183"/>
    <lineage>
        <taxon>Archaea</taxon>
        <taxon>Methanobacteriati</taxon>
        <taxon>Methanobacteriota</taxon>
        <taxon>Stenosarchaea group</taxon>
        <taxon>Halobacteria</taxon>
        <taxon>Halobacteriales</taxon>
        <taxon>Haloferacaceae</taxon>
        <taxon>Haloplanus</taxon>
    </lineage>
</organism>
<accession>A0A6B9FGI9</accession>
<dbReference type="PANTHER" id="PTHR33254">
    <property type="entry name" value="4-HYDROXY-4-METHYL-2-OXOGLUTARATE ALDOLASE 3-RELATED"/>
    <property type="match status" value="1"/>
</dbReference>
<dbReference type="SUPFAM" id="SSF89562">
    <property type="entry name" value="RraA-like"/>
    <property type="match status" value="1"/>
</dbReference>
<evidence type="ECO:0000313" key="3">
    <source>
        <dbReference type="Proteomes" id="UP000428325"/>
    </source>
</evidence>
<dbReference type="InterPro" id="IPR005493">
    <property type="entry name" value="RraA/RraA-like"/>
</dbReference>
<dbReference type="Pfam" id="PF03737">
    <property type="entry name" value="RraA-like"/>
    <property type="match status" value="1"/>
</dbReference>
<dbReference type="InterPro" id="IPR036704">
    <property type="entry name" value="RraA/RraA-like_sf"/>
</dbReference>
<name>A0A6B9FGI9_9EURY</name>
<feature type="compositionally biased region" description="Low complexity" evidence="1">
    <location>
        <begin position="66"/>
        <end position="75"/>
    </location>
</feature>
<dbReference type="Gene3D" id="3.50.30.40">
    <property type="entry name" value="Ribonuclease E inhibitor RraA/RraA-like"/>
    <property type="match status" value="1"/>
</dbReference>
<keyword evidence="3" id="KW-1185">Reference proteome</keyword>